<name>A0A9P6H4P0_9AGAM</name>
<feature type="region of interest" description="Disordered" evidence="1">
    <location>
        <begin position="126"/>
        <end position="152"/>
    </location>
</feature>
<reference evidence="2" key="1">
    <citation type="journal article" date="2020" name="Nat. Commun.">
        <title>Large-scale genome sequencing of mycorrhizal fungi provides insights into the early evolution of symbiotic traits.</title>
        <authorList>
            <person name="Miyauchi S."/>
            <person name="Kiss E."/>
            <person name="Kuo A."/>
            <person name="Drula E."/>
            <person name="Kohler A."/>
            <person name="Sanchez-Garcia M."/>
            <person name="Morin E."/>
            <person name="Andreopoulos B."/>
            <person name="Barry K.W."/>
            <person name="Bonito G."/>
            <person name="Buee M."/>
            <person name="Carver A."/>
            <person name="Chen C."/>
            <person name="Cichocki N."/>
            <person name="Clum A."/>
            <person name="Culley D."/>
            <person name="Crous P.W."/>
            <person name="Fauchery L."/>
            <person name="Girlanda M."/>
            <person name="Hayes R.D."/>
            <person name="Keri Z."/>
            <person name="LaButti K."/>
            <person name="Lipzen A."/>
            <person name="Lombard V."/>
            <person name="Magnuson J."/>
            <person name="Maillard F."/>
            <person name="Murat C."/>
            <person name="Nolan M."/>
            <person name="Ohm R.A."/>
            <person name="Pangilinan J."/>
            <person name="Pereira M.F."/>
            <person name="Perotto S."/>
            <person name="Peter M."/>
            <person name="Pfister S."/>
            <person name="Riley R."/>
            <person name="Sitrit Y."/>
            <person name="Stielow J.B."/>
            <person name="Szollosi G."/>
            <person name="Zifcakova L."/>
            <person name="Stursova M."/>
            <person name="Spatafora J.W."/>
            <person name="Tedersoo L."/>
            <person name="Vaario L.M."/>
            <person name="Yamada A."/>
            <person name="Yan M."/>
            <person name="Wang P."/>
            <person name="Xu J."/>
            <person name="Bruns T."/>
            <person name="Baldrian P."/>
            <person name="Vilgalys R."/>
            <person name="Dunand C."/>
            <person name="Henrissat B."/>
            <person name="Grigoriev I.V."/>
            <person name="Hibbett D."/>
            <person name="Nagy L.G."/>
            <person name="Martin F.M."/>
        </authorList>
    </citation>
    <scope>NUCLEOTIDE SEQUENCE</scope>
    <source>
        <strain evidence="2">UH-Tt-Lm1</strain>
    </source>
</reference>
<evidence type="ECO:0000313" key="2">
    <source>
        <dbReference type="EMBL" id="KAF9778438.1"/>
    </source>
</evidence>
<dbReference type="EMBL" id="WIUZ02000023">
    <property type="protein sequence ID" value="KAF9778438.1"/>
    <property type="molecule type" value="Genomic_DNA"/>
</dbReference>
<organism evidence="2 3">
    <name type="scientific">Thelephora terrestris</name>
    <dbReference type="NCBI Taxonomy" id="56493"/>
    <lineage>
        <taxon>Eukaryota</taxon>
        <taxon>Fungi</taxon>
        <taxon>Dikarya</taxon>
        <taxon>Basidiomycota</taxon>
        <taxon>Agaricomycotina</taxon>
        <taxon>Agaricomycetes</taxon>
        <taxon>Thelephorales</taxon>
        <taxon>Thelephoraceae</taxon>
        <taxon>Thelephora</taxon>
    </lineage>
</organism>
<sequence>MFVPVIHRRSFANTSNADAVESHFKPFIIRPSNILYTILHPPHHLTLCRRLPQRLRLSHRRRLSHCRRLSHRRPILGVLCSSRSSSTPPRWMPRFTYAQPTADKPLPSTTRGFMCAAWHHSLSSRPLAGRGRRRSSYGLRARRLPSEGPFSH</sequence>
<reference evidence="2" key="2">
    <citation type="submission" date="2020-11" db="EMBL/GenBank/DDBJ databases">
        <authorList>
            <consortium name="DOE Joint Genome Institute"/>
            <person name="Kuo A."/>
            <person name="Miyauchi S."/>
            <person name="Kiss E."/>
            <person name="Drula E."/>
            <person name="Kohler A."/>
            <person name="Sanchez-Garcia M."/>
            <person name="Andreopoulos B."/>
            <person name="Barry K.W."/>
            <person name="Bonito G."/>
            <person name="Buee M."/>
            <person name="Carver A."/>
            <person name="Chen C."/>
            <person name="Cichocki N."/>
            <person name="Clum A."/>
            <person name="Culley D."/>
            <person name="Crous P.W."/>
            <person name="Fauchery L."/>
            <person name="Girlanda M."/>
            <person name="Hayes R."/>
            <person name="Keri Z."/>
            <person name="Labutti K."/>
            <person name="Lipzen A."/>
            <person name="Lombard V."/>
            <person name="Magnuson J."/>
            <person name="Maillard F."/>
            <person name="Morin E."/>
            <person name="Murat C."/>
            <person name="Nolan M."/>
            <person name="Ohm R."/>
            <person name="Pangilinan J."/>
            <person name="Pereira M."/>
            <person name="Perotto S."/>
            <person name="Peter M."/>
            <person name="Riley R."/>
            <person name="Sitrit Y."/>
            <person name="Stielow B."/>
            <person name="Szollosi G."/>
            <person name="Zifcakova L."/>
            <person name="Stursova M."/>
            <person name="Spatafora J.W."/>
            <person name="Tedersoo L."/>
            <person name="Vaario L.-M."/>
            <person name="Yamada A."/>
            <person name="Yan M."/>
            <person name="Wang P."/>
            <person name="Xu J."/>
            <person name="Bruns T."/>
            <person name="Baldrian P."/>
            <person name="Vilgalys R."/>
            <person name="Henrissat B."/>
            <person name="Grigoriev I.V."/>
            <person name="Hibbett D."/>
            <person name="Nagy L.G."/>
            <person name="Martin F.M."/>
        </authorList>
    </citation>
    <scope>NUCLEOTIDE SEQUENCE</scope>
    <source>
        <strain evidence="2">UH-Tt-Lm1</strain>
    </source>
</reference>
<accession>A0A9P6H4P0</accession>
<evidence type="ECO:0000313" key="3">
    <source>
        <dbReference type="Proteomes" id="UP000736335"/>
    </source>
</evidence>
<feature type="compositionally biased region" description="Basic residues" evidence="1">
    <location>
        <begin position="130"/>
        <end position="143"/>
    </location>
</feature>
<gene>
    <name evidence="2" type="ORF">BJ322DRAFT_1093077</name>
</gene>
<protein>
    <submittedName>
        <fullName evidence="2">Uncharacterized protein</fullName>
    </submittedName>
</protein>
<dbReference type="AlphaFoldDB" id="A0A9P6H4P0"/>
<dbReference type="Proteomes" id="UP000736335">
    <property type="component" value="Unassembled WGS sequence"/>
</dbReference>
<feature type="non-terminal residue" evidence="2">
    <location>
        <position position="152"/>
    </location>
</feature>
<keyword evidence="3" id="KW-1185">Reference proteome</keyword>
<proteinExistence type="predicted"/>
<evidence type="ECO:0000256" key="1">
    <source>
        <dbReference type="SAM" id="MobiDB-lite"/>
    </source>
</evidence>
<comment type="caution">
    <text evidence="2">The sequence shown here is derived from an EMBL/GenBank/DDBJ whole genome shotgun (WGS) entry which is preliminary data.</text>
</comment>